<dbReference type="PROSITE" id="PS50983">
    <property type="entry name" value="FE_B12_PBP"/>
    <property type="match status" value="1"/>
</dbReference>
<dbReference type="PANTHER" id="PTHR30535">
    <property type="entry name" value="VITAMIN B12-BINDING PROTEIN"/>
    <property type="match status" value="1"/>
</dbReference>
<dbReference type="EMBL" id="CP146598">
    <property type="protein sequence ID" value="WWY03945.1"/>
    <property type="molecule type" value="Genomic_DNA"/>
</dbReference>
<feature type="chain" id="PRO_5042786918" evidence="1">
    <location>
        <begin position="19"/>
        <end position="261"/>
    </location>
</feature>
<evidence type="ECO:0000256" key="1">
    <source>
        <dbReference type="SAM" id="SignalP"/>
    </source>
</evidence>
<dbReference type="Proteomes" id="UP001149607">
    <property type="component" value="Chromosome"/>
</dbReference>
<evidence type="ECO:0000313" key="3">
    <source>
        <dbReference type="EMBL" id="MDD9328601.1"/>
    </source>
</evidence>
<dbReference type="EMBL" id="JAPQFL010000007">
    <property type="protein sequence ID" value="MDD9328601.1"/>
    <property type="molecule type" value="Genomic_DNA"/>
</dbReference>
<gene>
    <name evidence="3" type="ORF">ORY91_002035</name>
    <name evidence="4" type="ORF">V9W64_04270</name>
</gene>
<dbReference type="InterPro" id="IPR050902">
    <property type="entry name" value="ABC_Transporter_SBP"/>
</dbReference>
<dbReference type="RefSeq" id="WP_274585663.1">
    <property type="nucleotide sequence ID" value="NZ_CP145811.1"/>
</dbReference>
<dbReference type="Gene3D" id="3.40.50.1980">
    <property type="entry name" value="Nitrogenase molybdenum iron protein domain"/>
    <property type="match status" value="2"/>
</dbReference>
<protein>
    <submittedName>
        <fullName evidence="3">ABC transporter substrate-binding protein</fullName>
    </submittedName>
</protein>
<dbReference type="InterPro" id="IPR002491">
    <property type="entry name" value="ABC_transptr_periplasmic_BD"/>
</dbReference>
<evidence type="ECO:0000313" key="5">
    <source>
        <dbReference type="Proteomes" id="UP001149607"/>
    </source>
</evidence>
<dbReference type="AlphaFoldDB" id="A0A9X4IEC1"/>
<feature type="signal peptide" evidence="1">
    <location>
        <begin position="1"/>
        <end position="18"/>
    </location>
</feature>
<organism evidence="3">
    <name type="scientific">Neisseria leonii</name>
    <dbReference type="NCBI Taxonomy" id="2995413"/>
    <lineage>
        <taxon>Bacteria</taxon>
        <taxon>Pseudomonadati</taxon>
        <taxon>Pseudomonadota</taxon>
        <taxon>Betaproteobacteria</taxon>
        <taxon>Neisseriales</taxon>
        <taxon>Neisseriaceae</taxon>
        <taxon>Neisseria</taxon>
    </lineage>
</organism>
<sequence length="261" mass="28564">MKKYLSLLLLAACLPAAAQRVIVLTPDVADIVARLGAEKEVVGIHEFNRNPAFNHTPSVGFYRNLSAEPILAGKPDLVIGSWLAKPDGIYAHLRNAGVKAENVHTDESPENYRQSLMRIGRLLGKEPQAANLARTFQNGMQPMPKTGKRYLLSYDGRYAAGRNTVGDTLIRLAGGINAAAQVDGLKPLSREGWLKAKPDIVIIAKHNEQSIGGAAKVLQRPEIAASPAGQNRRVLFWPADDYMRYGLYTPDIVRRLHGLAQ</sequence>
<keyword evidence="1" id="KW-0732">Signal</keyword>
<dbReference type="PANTHER" id="PTHR30535:SF4">
    <property type="entry name" value="HEMIN-BINDING PERIPLASMIC PROTEIN HMUT"/>
    <property type="match status" value="1"/>
</dbReference>
<accession>A0A9X4IEC1</accession>
<evidence type="ECO:0000259" key="2">
    <source>
        <dbReference type="PROSITE" id="PS50983"/>
    </source>
</evidence>
<keyword evidence="5" id="KW-1185">Reference proteome</keyword>
<proteinExistence type="predicted"/>
<name>A0A9X4IEC1_9NEIS</name>
<reference evidence="3" key="1">
    <citation type="submission" date="2022-10" db="EMBL/GenBank/DDBJ databases">
        <authorList>
            <person name="Boutroux M."/>
        </authorList>
    </citation>
    <scope>NUCLEOTIDE SEQUENCE</scope>
    <source>
        <strain evidence="3">51.81</strain>
    </source>
</reference>
<reference evidence="4" key="2">
    <citation type="submission" date="2024-02" db="EMBL/GenBank/DDBJ databases">
        <title>Neisseria leonii sp. nov.</title>
        <authorList>
            <person name="Boutroux M."/>
            <person name="Favre-Rochex S."/>
            <person name="Gorgette O."/>
            <person name="Touak G."/>
            <person name="Muhle E."/>
            <person name="Chesneau O."/>
            <person name="Clermont D."/>
            <person name="Rahi P."/>
        </authorList>
    </citation>
    <scope>NUCLEOTIDE SEQUENCE</scope>
    <source>
        <strain evidence="4">51.81</strain>
    </source>
</reference>
<feature type="domain" description="Fe/B12 periplasmic-binding" evidence="2">
    <location>
        <begin position="20"/>
        <end position="261"/>
    </location>
</feature>
<evidence type="ECO:0000313" key="4">
    <source>
        <dbReference type="EMBL" id="WWY03945.1"/>
    </source>
</evidence>
<dbReference type="Pfam" id="PF01497">
    <property type="entry name" value="Peripla_BP_2"/>
    <property type="match status" value="1"/>
</dbReference>
<dbReference type="SUPFAM" id="SSF53807">
    <property type="entry name" value="Helical backbone' metal receptor"/>
    <property type="match status" value="1"/>
</dbReference>